<name>A0ACC2AMH9_DIPCM</name>
<dbReference type="Proteomes" id="UP001162992">
    <property type="component" value="Chromosome 20"/>
</dbReference>
<proteinExistence type="predicted"/>
<evidence type="ECO:0000313" key="2">
    <source>
        <dbReference type="Proteomes" id="UP001162992"/>
    </source>
</evidence>
<sequence length="407" mass="44966">MRGMATAGLLHQELGQLVDHGMVSSSVGSDMQVNSKRQRRPSVRLGEIGDEPMPLVLEKLFKRRKPQRSPENAVAAPSDYVHRMMDRVGTQRDPTFAGMARSKAKRVRPFTQAVKVTGNDENGNELLDERFEDKLQAEDGGPAGDLQPLRRVHVGLKKRTKRGKHGRRKRVIASRAVVNLASAKSVKVQEENSWEIAIVSAVDGASDAIARVPCSAGNLETLETNIQEFDHPLMEQKVNHDCNSLWKENDEEEHLVECETEEKVSPVEGGDLKPQDADEPKHERSVQEGAIDGELNPKAVRDPEMNTSSDLDATAATQKDVVTKANEEVTLSVGNRGPELGGEVARWLEALNLGKYADLFELHEVDDDVLPLLTIEDLREMGIAAVGTRRKMFAAIQALGHKEFNTD</sequence>
<organism evidence="1 2">
    <name type="scientific">Diphasiastrum complanatum</name>
    <name type="common">Issler's clubmoss</name>
    <name type="synonym">Lycopodium complanatum</name>
    <dbReference type="NCBI Taxonomy" id="34168"/>
    <lineage>
        <taxon>Eukaryota</taxon>
        <taxon>Viridiplantae</taxon>
        <taxon>Streptophyta</taxon>
        <taxon>Embryophyta</taxon>
        <taxon>Tracheophyta</taxon>
        <taxon>Lycopodiopsida</taxon>
        <taxon>Lycopodiales</taxon>
        <taxon>Lycopodiaceae</taxon>
        <taxon>Lycopodioideae</taxon>
        <taxon>Diphasiastrum</taxon>
    </lineage>
</organism>
<dbReference type="EMBL" id="CM055111">
    <property type="protein sequence ID" value="KAJ7518725.1"/>
    <property type="molecule type" value="Genomic_DNA"/>
</dbReference>
<protein>
    <submittedName>
        <fullName evidence="1">Uncharacterized protein</fullName>
    </submittedName>
</protein>
<evidence type="ECO:0000313" key="1">
    <source>
        <dbReference type="EMBL" id="KAJ7518725.1"/>
    </source>
</evidence>
<comment type="caution">
    <text evidence="1">The sequence shown here is derived from an EMBL/GenBank/DDBJ whole genome shotgun (WGS) entry which is preliminary data.</text>
</comment>
<keyword evidence="2" id="KW-1185">Reference proteome</keyword>
<reference evidence="2" key="1">
    <citation type="journal article" date="2024" name="Proc. Natl. Acad. Sci. U.S.A.">
        <title>Extraordinary preservation of gene collinearity over three hundred million years revealed in homosporous lycophytes.</title>
        <authorList>
            <person name="Li C."/>
            <person name="Wickell D."/>
            <person name="Kuo L.Y."/>
            <person name="Chen X."/>
            <person name="Nie B."/>
            <person name="Liao X."/>
            <person name="Peng D."/>
            <person name="Ji J."/>
            <person name="Jenkins J."/>
            <person name="Williams M."/>
            <person name="Shu S."/>
            <person name="Plott C."/>
            <person name="Barry K."/>
            <person name="Rajasekar S."/>
            <person name="Grimwood J."/>
            <person name="Han X."/>
            <person name="Sun S."/>
            <person name="Hou Z."/>
            <person name="He W."/>
            <person name="Dai G."/>
            <person name="Sun C."/>
            <person name="Schmutz J."/>
            <person name="Leebens-Mack J.H."/>
            <person name="Li F.W."/>
            <person name="Wang L."/>
        </authorList>
    </citation>
    <scope>NUCLEOTIDE SEQUENCE [LARGE SCALE GENOMIC DNA]</scope>
    <source>
        <strain evidence="2">cv. PW_Plant_1</strain>
    </source>
</reference>
<gene>
    <name evidence="1" type="ORF">O6H91_20G005200</name>
</gene>
<accession>A0ACC2AMH9</accession>